<organism evidence="1">
    <name type="scientific">Sinorhizobium medicae</name>
    <dbReference type="NCBI Taxonomy" id="110321"/>
    <lineage>
        <taxon>Bacteria</taxon>
        <taxon>Pseudomonadati</taxon>
        <taxon>Pseudomonadota</taxon>
        <taxon>Alphaproteobacteria</taxon>
        <taxon>Hyphomicrobiales</taxon>
        <taxon>Rhizobiaceae</taxon>
        <taxon>Sinorhizobium/Ensifer group</taxon>
        <taxon>Sinorhizobium</taxon>
    </lineage>
</organism>
<evidence type="ECO:0000313" key="1">
    <source>
        <dbReference type="EMBL" id="VTZ64528.1"/>
    </source>
</evidence>
<accession>A0A508X3W3</accession>
<proteinExistence type="predicted"/>
<name>A0A508X3W3_9HYPH</name>
<dbReference type="EMBL" id="CABFNB010000130">
    <property type="protein sequence ID" value="VTZ64528.1"/>
    <property type="molecule type" value="Genomic_DNA"/>
</dbReference>
<reference evidence="1" key="1">
    <citation type="submission" date="2019-06" db="EMBL/GenBank/DDBJ databases">
        <authorList>
            <person name="Le Quere A."/>
            <person name="Colella S."/>
        </authorList>
    </citation>
    <scope>NUCLEOTIDE SEQUENCE</scope>
    <source>
        <strain evidence="1">EmedicaeMD41</strain>
    </source>
</reference>
<dbReference type="AlphaFoldDB" id="A0A508X3W3"/>
<sequence>MTIVNGGRNYGRVATVLRPPIRGGAWRQIQRLLAGIHVHRFRRCIHRLSGSHSNRLRHD</sequence>
<dbReference type="Proteomes" id="UP000507954">
    <property type="component" value="Unassembled WGS sequence"/>
</dbReference>
<gene>
    <name evidence="1" type="ORF">EMEDMD4_610019</name>
</gene>
<protein>
    <submittedName>
        <fullName evidence="1">Uncharacterized protein</fullName>
    </submittedName>
</protein>